<feature type="compositionally biased region" description="Basic and acidic residues" evidence="6">
    <location>
        <begin position="594"/>
        <end position="604"/>
    </location>
</feature>
<feature type="coiled-coil region" evidence="5">
    <location>
        <begin position="516"/>
        <end position="543"/>
    </location>
</feature>
<feature type="region of interest" description="Disordered" evidence="6">
    <location>
        <begin position="724"/>
        <end position="793"/>
    </location>
</feature>
<evidence type="ECO:0000256" key="3">
    <source>
        <dbReference type="ARBA" id="ARBA00022946"/>
    </source>
</evidence>
<keyword evidence="3" id="KW-0809">Transit peptide</keyword>
<dbReference type="SUPFAM" id="SSF57756">
    <property type="entry name" value="Retrovirus zinc finger-like domains"/>
    <property type="match status" value="1"/>
</dbReference>
<dbReference type="AlphaFoldDB" id="A0A9N8VUA3"/>
<dbReference type="InterPro" id="IPR036875">
    <property type="entry name" value="Znf_CCHC_sf"/>
</dbReference>
<comment type="caution">
    <text evidence="8">The sequence shown here is derived from an EMBL/GenBank/DDBJ whole genome shotgun (WGS) entry which is preliminary data.</text>
</comment>
<evidence type="ECO:0000313" key="8">
    <source>
        <dbReference type="EMBL" id="CAG8466604.1"/>
    </source>
</evidence>
<feature type="compositionally biased region" description="Polar residues" evidence="6">
    <location>
        <begin position="743"/>
        <end position="793"/>
    </location>
</feature>
<dbReference type="GO" id="GO:0003676">
    <property type="term" value="F:nucleic acid binding"/>
    <property type="evidence" value="ECO:0007669"/>
    <property type="project" value="InterPro"/>
</dbReference>
<dbReference type="InterPro" id="IPR045853">
    <property type="entry name" value="Pep_chain_release_fac_I_sf"/>
</dbReference>
<organism evidence="8 9">
    <name type="scientific">Dentiscutata erythropus</name>
    <dbReference type="NCBI Taxonomy" id="1348616"/>
    <lineage>
        <taxon>Eukaryota</taxon>
        <taxon>Fungi</taxon>
        <taxon>Fungi incertae sedis</taxon>
        <taxon>Mucoromycota</taxon>
        <taxon>Glomeromycotina</taxon>
        <taxon>Glomeromycetes</taxon>
        <taxon>Diversisporales</taxon>
        <taxon>Gigasporaceae</taxon>
        <taxon>Dentiscutata</taxon>
    </lineage>
</organism>
<feature type="compositionally biased region" description="Basic residues" evidence="6">
    <location>
        <begin position="1062"/>
        <end position="1071"/>
    </location>
</feature>
<name>A0A9N8VUA3_9GLOM</name>
<gene>
    <name evidence="8" type="ORF">DERYTH_LOCUS1258</name>
</gene>
<dbReference type="Gene3D" id="3.30.160.20">
    <property type="match status" value="1"/>
</dbReference>
<evidence type="ECO:0000256" key="2">
    <source>
        <dbReference type="ARBA" id="ARBA00010835"/>
    </source>
</evidence>
<keyword evidence="4" id="KW-0496">Mitochondrion</keyword>
<feature type="region of interest" description="Disordered" evidence="6">
    <location>
        <begin position="1060"/>
        <end position="1086"/>
    </location>
</feature>
<evidence type="ECO:0000259" key="7">
    <source>
        <dbReference type="SMART" id="SM00343"/>
    </source>
</evidence>
<evidence type="ECO:0000256" key="5">
    <source>
        <dbReference type="SAM" id="Coils"/>
    </source>
</evidence>
<dbReference type="InterPro" id="IPR001878">
    <property type="entry name" value="Znf_CCHC"/>
</dbReference>
<feature type="compositionally biased region" description="Basic and acidic residues" evidence="6">
    <location>
        <begin position="1072"/>
        <end position="1086"/>
    </location>
</feature>
<sequence length="1086" mass="123662">MADIEFNPNVIYNKLVNLRAKPQSSGKLANGELQPVSSLRIDVTSVTKDVNRFRACDGSACFYCREWAIFIYKKNFTWMAAAKTTINNNVIKVDNNLLDEQKKIASIVCQQFNELILKYDDEKIRTNSSDNDLENIIDIMVHKILAWIKAPNRLYIIPDIFSNVEFDLSKFISSSTHDKDRDLICILDSIEIEKSHYQILKPHFHLLKLTNPPQQCHHTRPEWKVPTDLDLDRRVFNDLLFKEKSQNDEILKEGLSQVWSYVTNFLTSILQIEANRDQIFGKGCLTNMDNFMKEYQDESLPFKDYWAPIAEAYKKTPKSKKANLSSTTDTVDDIDAAFRTYIHNAKTVISFWEEGFIEKVLTNAIQFSEETQCILLGFLVDFQSRITNIPIKESIDEILTKCGNALIVVKDIKLMVSKRISIMRSDISKKSKELIQELEALDESWKTQSQRTTQGRLEKANNKEFRKRIKKFESTVQSTRQAAVTAIGALFPVTNLASICTNCLEILMTEGEIMEAIQLEKHYKNYEVTAKKFQEQREALLKDFEQGVETGRKVLAGIFGRLFLKEAWGLIAETLALKKQDAFLQLMDKGKTETVKKKKSDKDASNGASQSVDNPVPTEVSKKNKKKKRKSSSSVTTISSGDNQSVTVQQDNNLVLSQEPELQSNEPSTSQNSCHAEEQKPLIGTMTDNNLNNNTNSTQYLNIEKSSVLNSSQSQDFSELYPREFQDSNKSSNEENINKSPVLDSSQDSSEMQATSPHEFQESSQNRISTPPGLNTSTNSTPRLNQGSVAKGNNSTHEGLVDFDNFSRADLILLIQNLLSEKTQLVKTLVSMQQEVKAVTDRYTNLMEMSREREFQTFQLFEAHKKLEMDEATKYIQKLEARISQLEKNNVRSINGEYIDPWNSHITGSRSNVRCGNCGGQNHISQECITGCRYCGDPGHLSELCSSSDDYKIKDDPTTNDSDDYKIKEESKKERITIVLNEKDLTESFVKGSGNGGQKINKTSNCVDLRHVPTGIRVVCQQTRSLQQNRSIARKLMIEKLDDYYNGDQSKSAIKREIAKKREAKRRKRAREKYGITKSKEETSIE</sequence>
<feature type="region of interest" description="Disordered" evidence="6">
    <location>
        <begin position="594"/>
        <end position="647"/>
    </location>
</feature>
<dbReference type="GO" id="GO:0003747">
    <property type="term" value="F:translation release factor activity"/>
    <property type="evidence" value="ECO:0007669"/>
    <property type="project" value="InterPro"/>
</dbReference>
<dbReference type="PANTHER" id="PTHR46203:SF1">
    <property type="entry name" value="MITOCHONDRIAL TRANSLATION RELEASE FACTOR IN RESCUE"/>
    <property type="match status" value="1"/>
</dbReference>
<accession>A0A9N8VUA3</accession>
<keyword evidence="5" id="KW-0175">Coiled coil</keyword>
<feature type="coiled-coil region" evidence="5">
    <location>
        <begin position="869"/>
        <end position="896"/>
    </location>
</feature>
<evidence type="ECO:0000256" key="6">
    <source>
        <dbReference type="SAM" id="MobiDB-lite"/>
    </source>
</evidence>
<feature type="coiled-coil region" evidence="5">
    <location>
        <begin position="424"/>
        <end position="482"/>
    </location>
</feature>
<dbReference type="InterPro" id="IPR000352">
    <property type="entry name" value="Pep_chain_release_fac_I"/>
</dbReference>
<feature type="domain" description="CCHC-type" evidence="7">
    <location>
        <begin position="914"/>
        <end position="930"/>
    </location>
</feature>
<dbReference type="Proteomes" id="UP000789405">
    <property type="component" value="Unassembled WGS sequence"/>
</dbReference>
<evidence type="ECO:0000313" key="9">
    <source>
        <dbReference type="Proteomes" id="UP000789405"/>
    </source>
</evidence>
<dbReference type="InterPro" id="IPR052405">
    <property type="entry name" value="Mito_Transl_Release_Factor"/>
</dbReference>
<feature type="compositionally biased region" description="Basic and acidic residues" evidence="6">
    <location>
        <begin position="724"/>
        <end position="737"/>
    </location>
</feature>
<comment type="similarity">
    <text evidence="2">Belongs to the prokaryotic/mitochondrial release factor family.</text>
</comment>
<proteinExistence type="inferred from homology"/>
<protein>
    <submittedName>
        <fullName evidence="8">22619_t:CDS:1</fullName>
    </submittedName>
</protein>
<dbReference type="SMART" id="SM00343">
    <property type="entry name" value="ZnF_C2HC"/>
    <property type="match status" value="2"/>
</dbReference>
<evidence type="ECO:0000256" key="4">
    <source>
        <dbReference type="ARBA" id="ARBA00023128"/>
    </source>
</evidence>
<comment type="subcellular location">
    <subcellularLocation>
        <location evidence="1">Mitochondrion</location>
    </subcellularLocation>
</comment>
<dbReference type="GO" id="GO:0005739">
    <property type="term" value="C:mitochondrion"/>
    <property type="evidence" value="ECO:0007669"/>
    <property type="project" value="UniProtKB-SubCell"/>
</dbReference>
<dbReference type="GO" id="GO:0032543">
    <property type="term" value="P:mitochondrial translation"/>
    <property type="evidence" value="ECO:0007669"/>
    <property type="project" value="UniProtKB-ARBA"/>
</dbReference>
<dbReference type="SUPFAM" id="SSF75620">
    <property type="entry name" value="Release factor"/>
    <property type="match status" value="1"/>
</dbReference>
<feature type="domain" description="CCHC-type" evidence="7">
    <location>
        <begin position="931"/>
        <end position="947"/>
    </location>
</feature>
<dbReference type="EMBL" id="CAJVPY010000336">
    <property type="protein sequence ID" value="CAG8466604.1"/>
    <property type="molecule type" value="Genomic_DNA"/>
</dbReference>
<dbReference type="OrthoDB" id="2148641at2759"/>
<dbReference type="GO" id="GO:0008270">
    <property type="term" value="F:zinc ion binding"/>
    <property type="evidence" value="ECO:0007669"/>
    <property type="project" value="InterPro"/>
</dbReference>
<dbReference type="Pfam" id="PF00472">
    <property type="entry name" value="RF-1"/>
    <property type="match status" value="1"/>
</dbReference>
<keyword evidence="9" id="KW-1185">Reference proteome</keyword>
<reference evidence="8" key="1">
    <citation type="submission" date="2021-06" db="EMBL/GenBank/DDBJ databases">
        <authorList>
            <person name="Kallberg Y."/>
            <person name="Tangrot J."/>
            <person name="Rosling A."/>
        </authorList>
    </citation>
    <scope>NUCLEOTIDE SEQUENCE</scope>
    <source>
        <strain evidence="8">MA453B</strain>
    </source>
</reference>
<dbReference type="Gene3D" id="4.10.60.10">
    <property type="entry name" value="Zinc finger, CCHC-type"/>
    <property type="match status" value="1"/>
</dbReference>
<evidence type="ECO:0000256" key="1">
    <source>
        <dbReference type="ARBA" id="ARBA00004173"/>
    </source>
</evidence>
<dbReference type="PANTHER" id="PTHR46203">
    <property type="entry name" value="PROBABLE PEPTIDE CHAIN RELEASE FACTOR C12ORF65"/>
    <property type="match status" value="1"/>
</dbReference>